<protein>
    <submittedName>
        <fullName evidence="2">Uncharacterized protein</fullName>
    </submittedName>
</protein>
<keyword evidence="4" id="KW-1185">Reference proteome</keyword>
<sequence length="282" mass="31730">MATIRVRDWTKEQIEKIRDTESHSSHDSVIKSLLKDRKLAKYADDDTAPVPESPSEARMTDPDTTFEDLTVLGELSGADNGVLFLWCPSCGNELAHLTADNPLGLSVFEIECQRCLTHLDRHAVVAIEIGYPIEQKLVEDCLQDDLRECVVDYWDRTLDSATVGALDDDLDPAHLVWQFDQYLRQFSWEWPADVPVVGFATGETYRNSATGEYLEVIEPVSENRNAMDSFKIRRYAGDPETHDGDTEILDSTTVVDHIVNRRLLLEGRTDSASLPESSEPTT</sequence>
<evidence type="ECO:0000313" key="2">
    <source>
        <dbReference type="EMBL" id="KOX92568.1"/>
    </source>
</evidence>
<evidence type="ECO:0000313" key="3">
    <source>
        <dbReference type="EMBL" id="NLV04706.1"/>
    </source>
</evidence>
<gene>
    <name evidence="2" type="ORF">AMS69_14600</name>
    <name evidence="3" type="ORF">GOC83_00950</name>
</gene>
<proteinExistence type="predicted"/>
<dbReference type="PATRIC" id="fig|1705562.3.peg.3537"/>
<reference evidence="3" key="2">
    <citation type="submission" date="2019-12" db="EMBL/GenBank/DDBJ databases">
        <title>The whole-genome sequencing of Haloarcula japonica strain pws8.</title>
        <authorList>
            <person name="Verma D.K."/>
            <person name="Gopal K."/>
            <person name="Prasad E.S."/>
        </authorList>
    </citation>
    <scope>NUCLEOTIDE SEQUENCE</scope>
    <source>
        <strain evidence="3">Pws8</strain>
    </source>
</reference>
<dbReference type="OrthoDB" id="233102at2157"/>
<reference evidence="2 4" key="1">
    <citation type="submission" date="2015-08" db="EMBL/GenBank/DDBJ databases">
        <title>Genomes of Isolates from Cabo Rojo, PR.</title>
        <authorList>
            <person name="Sanchez-Nieves R.L."/>
            <person name="Montalvo-Rodriguez R."/>
        </authorList>
    </citation>
    <scope>NUCLEOTIDE SEQUENCE [LARGE SCALE GENOMIC DNA]</scope>
    <source>
        <strain evidence="2 4">SL3</strain>
    </source>
</reference>
<dbReference type="RefSeq" id="WP_053968779.1">
    <property type="nucleotide sequence ID" value="NZ_LIUF01000004.1"/>
</dbReference>
<accession>A0A0M9AJ86</accession>
<name>A0A0M9AJ86_9EURY</name>
<evidence type="ECO:0000313" key="4">
    <source>
        <dbReference type="Proteomes" id="UP000037729"/>
    </source>
</evidence>
<feature type="region of interest" description="Disordered" evidence="1">
    <location>
        <begin position="42"/>
        <end position="62"/>
    </location>
</feature>
<comment type="caution">
    <text evidence="2">The sequence shown here is derived from an EMBL/GenBank/DDBJ whole genome shotgun (WGS) entry which is preliminary data.</text>
</comment>
<dbReference type="EMBL" id="LIUF01000004">
    <property type="protein sequence ID" value="KOX92568.1"/>
    <property type="molecule type" value="Genomic_DNA"/>
</dbReference>
<dbReference type="AlphaFoldDB" id="A0A0M9AJ86"/>
<organism evidence="2 4">
    <name type="scientific">Haloarcula rubripromontorii</name>
    <dbReference type="NCBI Taxonomy" id="1705562"/>
    <lineage>
        <taxon>Archaea</taxon>
        <taxon>Methanobacteriati</taxon>
        <taxon>Methanobacteriota</taxon>
        <taxon>Stenosarchaea group</taxon>
        <taxon>Halobacteria</taxon>
        <taxon>Halobacteriales</taxon>
        <taxon>Haloarculaceae</taxon>
        <taxon>Haloarcula</taxon>
    </lineage>
</organism>
<dbReference type="EMBL" id="WOWB01000001">
    <property type="protein sequence ID" value="NLV04706.1"/>
    <property type="molecule type" value="Genomic_DNA"/>
</dbReference>
<dbReference type="Proteomes" id="UP000610611">
    <property type="component" value="Unassembled WGS sequence"/>
</dbReference>
<evidence type="ECO:0000256" key="1">
    <source>
        <dbReference type="SAM" id="MobiDB-lite"/>
    </source>
</evidence>
<dbReference type="Proteomes" id="UP000037729">
    <property type="component" value="Unassembled WGS sequence"/>
</dbReference>